<organism evidence="2 3">
    <name type="scientific">Paenibacillus larvae subsp. larvae</name>
    <dbReference type="NCBI Taxonomy" id="147375"/>
    <lineage>
        <taxon>Bacteria</taxon>
        <taxon>Bacillati</taxon>
        <taxon>Bacillota</taxon>
        <taxon>Bacilli</taxon>
        <taxon>Bacillales</taxon>
        <taxon>Paenibacillaceae</taxon>
        <taxon>Paenibacillus</taxon>
    </lineage>
</organism>
<feature type="domain" description="Transposase putative helix-turn-helix" evidence="1">
    <location>
        <begin position="1"/>
        <end position="44"/>
    </location>
</feature>
<protein>
    <submittedName>
        <fullName evidence="2">Transposase, IS605 family</fullName>
    </submittedName>
</protein>
<evidence type="ECO:0000313" key="2">
    <source>
        <dbReference type="EMBL" id="QHZ50212.1"/>
    </source>
</evidence>
<dbReference type="Proteomes" id="UP000464330">
    <property type="component" value="Chromosome"/>
</dbReference>
<gene>
    <name evidence="2" type="ORF">ERICV_01038</name>
</gene>
<evidence type="ECO:0000259" key="1">
    <source>
        <dbReference type="Pfam" id="PF12323"/>
    </source>
</evidence>
<dbReference type="EMBL" id="CP019717">
    <property type="protein sequence ID" value="QHZ50212.1"/>
    <property type="molecule type" value="Genomic_DNA"/>
</dbReference>
<evidence type="ECO:0000313" key="3">
    <source>
        <dbReference type="Proteomes" id="UP000464330"/>
    </source>
</evidence>
<dbReference type="InterPro" id="IPR021027">
    <property type="entry name" value="Transposase_put_HTH"/>
</dbReference>
<dbReference type="Pfam" id="PF12323">
    <property type="entry name" value="HTH_OrfB_IS605"/>
    <property type="match status" value="1"/>
</dbReference>
<proteinExistence type="predicted"/>
<name>A0A6C0QNC4_9BACL</name>
<sequence>MANKSYKFRFYPTQEQEQLLAKTFGCVLIYNKMLAERKETYEKFKDDKRVSFLSQ</sequence>
<reference evidence="2 3" key="1">
    <citation type="journal article" date="2020" name="Int. J. Med. Microbiol.">
        <title>Discovery of Paenibacillus larvae ERIC V: Phenotypic and genomic comparison to genotypes ERIC I-IV reveal different inventories of virulence factors which correlate with epidemiological prevalences of American Foulbrood.</title>
        <authorList>
            <person name="Beims H."/>
            <person name="Bunk B."/>
            <person name="Erler S."/>
            <person name="Mohr K.I."/>
            <person name="Sproer C."/>
            <person name="Pradella S."/>
            <person name="Gunther G."/>
            <person name="Rohde M."/>
            <person name="von der Ohe W."/>
            <person name="Steinert M."/>
        </authorList>
    </citation>
    <scope>NUCLEOTIDE SEQUENCE [LARGE SCALE GENOMIC DNA]</scope>
    <source>
        <strain evidence="2">Eric_V</strain>
    </source>
</reference>
<accession>A0A6C0QNC4</accession>
<dbReference type="AlphaFoldDB" id="A0A6C0QNC4"/>